<evidence type="ECO:0000256" key="6">
    <source>
        <dbReference type="ARBA" id="ARBA00022989"/>
    </source>
</evidence>
<dbReference type="InterPro" id="IPR050095">
    <property type="entry name" value="ECF_ABC_transporter_ATP-bd"/>
</dbReference>
<feature type="transmembrane region" description="Helical" evidence="8">
    <location>
        <begin position="247"/>
        <end position="266"/>
    </location>
</feature>
<reference evidence="12 14" key="2">
    <citation type="submission" date="2019-03" db="EMBL/GenBank/DDBJ databases">
        <authorList>
            <person name="He R.-H."/>
        </authorList>
    </citation>
    <scope>NUCLEOTIDE SEQUENCE [LARGE SCALE GENOMIC DNA]</scope>
    <source>
        <strain evidence="12 14">DSM 19624</strain>
    </source>
</reference>
<keyword evidence="6 8" id="KW-1133">Transmembrane helix</keyword>
<gene>
    <name evidence="11" type="ORF">BCL90_4374</name>
    <name evidence="12" type="ORF">E3V97_20520</name>
</gene>
<dbReference type="GO" id="GO:1904680">
    <property type="term" value="F:peptide transmembrane transporter activity"/>
    <property type="evidence" value="ECO:0007669"/>
    <property type="project" value="InterPro"/>
</dbReference>
<evidence type="ECO:0000256" key="7">
    <source>
        <dbReference type="ARBA" id="ARBA00023136"/>
    </source>
</evidence>
<dbReference type="PROSITE" id="PS00211">
    <property type="entry name" value="ABC_TRANSPORTER_1"/>
    <property type="match status" value="1"/>
</dbReference>
<dbReference type="EMBL" id="RCCK01000014">
    <property type="protein sequence ID" value="RLJ72735.1"/>
    <property type="molecule type" value="Genomic_DNA"/>
</dbReference>
<dbReference type="AlphaFoldDB" id="A0A497XYZ6"/>
<evidence type="ECO:0000256" key="8">
    <source>
        <dbReference type="SAM" id="Phobius"/>
    </source>
</evidence>
<reference evidence="11 13" key="1">
    <citation type="submission" date="2018-10" db="EMBL/GenBank/DDBJ databases">
        <title>Genomic Encyclopedia of Archaeal and Bacterial Type Strains, Phase II (KMG-II): from individual species to whole genera.</title>
        <authorList>
            <person name="Goeker M."/>
        </authorList>
    </citation>
    <scope>NUCLEOTIDE SEQUENCE [LARGE SCALE GENOMIC DNA]</scope>
    <source>
        <strain evidence="11 13">DSM 19624</strain>
    </source>
</reference>
<dbReference type="GO" id="GO:0016887">
    <property type="term" value="F:ATP hydrolysis activity"/>
    <property type="evidence" value="ECO:0007669"/>
    <property type="project" value="InterPro"/>
</dbReference>
<feature type="transmembrane region" description="Helical" evidence="8">
    <location>
        <begin position="20"/>
        <end position="46"/>
    </location>
</feature>
<name>A0A497XYZ6_9SPHI</name>
<dbReference type="PROSITE" id="PS50929">
    <property type="entry name" value="ABC_TM1F"/>
    <property type="match status" value="1"/>
</dbReference>
<accession>A0A497XYZ6</accession>
<protein>
    <submittedName>
        <fullName evidence="12">Cyclic peptide export ABC transporter</fullName>
    </submittedName>
    <submittedName>
        <fullName evidence="11">Putative ATP-binding cassette transporter</fullName>
    </submittedName>
</protein>
<dbReference type="GO" id="GO:0015833">
    <property type="term" value="P:peptide transport"/>
    <property type="evidence" value="ECO:0007669"/>
    <property type="project" value="InterPro"/>
</dbReference>
<dbReference type="Pfam" id="PF00005">
    <property type="entry name" value="ABC_tran"/>
    <property type="match status" value="1"/>
</dbReference>
<evidence type="ECO:0000256" key="3">
    <source>
        <dbReference type="ARBA" id="ARBA00022692"/>
    </source>
</evidence>
<dbReference type="SMART" id="SM00382">
    <property type="entry name" value="AAA"/>
    <property type="match status" value="1"/>
</dbReference>
<keyword evidence="4" id="KW-0547">Nucleotide-binding</keyword>
<dbReference type="SUPFAM" id="SSF52540">
    <property type="entry name" value="P-loop containing nucleoside triphosphate hydrolases"/>
    <property type="match status" value="1"/>
</dbReference>
<dbReference type="InterPro" id="IPR003593">
    <property type="entry name" value="AAA+_ATPase"/>
</dbReference>
<keyword evidence="2" id="KW-0813">Transport</keyword>
<evidence type="ECO:0000256" key="5">
    <source>
        <dbReference type="ARBA" id="ARBA00022840"/>
    </source>
</evidence>
<dbReference type="InterPro" id="IPR017871">
    <property type="entry name" value="ABC_transporter-like_CS"/>
</dbReference>
<dbReference type="GO" id="GO:0005524">
    <property type="term" value="F:ATP binding"/>
    <property type="evidence" value="ECO:0007669"/>
    <property type="project" value="UniProtKB-KW"/>
</dbReference>
<dbReference type="Gene3D" id="1.20.1560.10">
    <property type="entry name" value="ABC transporter type 1, transmembrane domain"/>
    <property type="match status" value="1"/>
</dbReference>
<comment type="caution">
    <text evidence="11">The sequence shown here is derived from an EMBL/GenBank/DDBJ whole genome shotgun (WGS) entry which is preliminary data.</text>
</comment>
<evidence type="ECO:0000256" key="1">
    <source>
        <dbReference type="ARBA" id="ARBA00004651"/>
    </source>
</evidence>
<dbReference type="Proteomes" id="UP000273898">
    <property type="component" value="Unassembled WGS sequence"/>
</dbReference>
<sequence length="554" mass="62151">MKKLIKLLLPQIGKIGLLKYIFLAIFSGLCSFLFINTVTRVIGLIISGGFTNISREYILIFAAIIIGFIWVRRTLSLAIINLSQKLFWHLRSDVLSLVLRANYQQLSSKRMEIHAAMVSDINILTNVSMSVIDFCAAIILSISCLLYLLSISGVLFLITLGVAASGAIVYHLNSKSNLTDFNKARMLETDFQKNFNAILDGFKEIFMEPKKGRFIYEKKIQHIADEAQGNNTKAFTGFLNNQITGQVLFYILISSVLLFFSITLKIKSGDTISFVFTLLYLLGSVETIMVLLPGILRAGVASNHLMALKTELENAEFNAAIPVSYYSKADFYSISVKGLEFQYNKKNAEDAFSIGPVDMEINKGEVTFIYGGNGSGKTTFIHAVLGLRYPSSGEIQLNGQVVDQKCYADYRTLFSTVFSDFYLFDQIIGIDHIDLEKWKAYIDLFEIADKVSLTDGKLSTTDLSAGQRKRLALIVALLENKPILVLDEWAADQDPYFRKRFYTEIIPMLKNDGLTIIAITHDDKYYHCADSLYKMDEGKLIVEKAEPGLINIIS</sequence>
<dbReference type="InterPro" id="IPR005898">
    <property type="entry name" value="Cyc_pep_transpt_SyrD/YojI"/>
</dbReference>
<dbReference type="GO" id="GO:0043190">
    <property type="term" value="C:ATP-binding cassette (ABC) transporter complex"/>
    <property type="evidence" value="ECO:0007669"/>
    <property type="project" value="TreeGrafter"/>
</dbReference>
<dbReference type="GO" id="GO:0140359">
    <property type="term" value="F:ABC-type transporter activity"/>
    <property type="evidence" value="ECO:0007669"/>
    <property type="project" value="InterPro"/>
</dbReference>
<dbReference type="RefSeq" id="WP_121286844.1">
    <property type="nucleotide sequence ID" value="NZ_RCCK01000014.1"/>
</dbReference>
<evidence type="ECO:0000313" key="12">
    <source>
        <dbReference type="EMBL" id="TFB29425.1"/>
    </source>
</evidence>
<evidence type="ECO:0000313" key="13">
    <source>
        <dbReference type="Proteomes" id="UP000273898"/>
    </source>
</evidence>
<dbReference type="PANTHER" id="PTHR43553">
    <property type="entry name" value="HEAVY METAL TRANSPORTER"/>
    <property type="match status" value="1"/>
</dbReference>
<evidence type="ECO:0000313" key="14">
    <source>
        <dbReference type="Proteomes" id="UP000297429"/>
    </source>
</evidence>
<keyword evidence="14" id="KW-1185">Reference proteome</keyword>
<organism evidence="11 13">
    <name type="scientific">Pedobacter alluvionis</name>
    <dbReference type="NCBI Taxonomy" id="475253"/>
    <lineage>
        <taxon>Bacteria</taxon>
        <taxon>Pseudomonadati</taxon>
        <taxon>Bacteroidota</taxon>
        <taxon>Sphingobacteriia</taxon>
        <taxon>Sphingobacteriales</taxon>
        <taxon>Sphingobacteriaceae</taxon>
        <taxon>Pedobacter</taxon>
    </lineage>
</organism>
<dbReference type="Gene3D" id="3.40.50.300">
    <property type="entry name" value="P-loop containing nucleotide triphosphate hydrolases"/>
    <property type="match status" value="1"/>
</dbReference>
<feature type="transmembrane region" description="Helical" evidence="8">
    <location>
        <begin position="58"/>
        <end position="80"/>
    </location>
</feature>
<dbReference type="Proteomes" id="UP000297429">
    <property type="component" value="Unassembled WGS sequence"/>
</dbReference>
<proteinExistence type="predicted"/>
<feature type="transmembrane region" description="Helical" evidence="8">
    <location>
        <begin position="272"/>
        <end position="296"/>
    </location>
</feature>
<evidence type="ECO:0000259" key="10">
    <source>
        <dbReference type="PROSITE" id="PS50929"/>
    </source>
</evidence>
<evidence type="ECO:0000256" key="4">
    <source>
        <dbReference type="ARBA" id="ARBA00022741"/>
    </source>
</evidence>
<feature type="transmembrane region" description="Helical" evidence="8">
    <location>
        <begin position="154"/>
        <end position="173"/>
    </location>
</feature>
<dbReference type="SUPFAM" id="SSF90123">
    <property type="entry name" value="ABC transporter transmembrane region"/>
    <property type="match status" value="1"/>
</dbReference>
<feature type="transmembrane region" description="Helical" evidence="8">
    <location>
        <begin position="123"/>
        <end position="148"/>
    </location>
</feature>
<dbReference type="PANTHER" id="PTHR43553:SF11">
    <property type="entry name" value="ABC TRANSPORTER ATP-BINDING_PERMEASE PROTEIN YOJI"/>
    <property type="match status" value="1"/>
</dbReference>
<dbReference type="OrthoDB" id="846150at2"/>
<evidence type="ECO:0000256" key="2">
    <source>
        <dbReference type="ARBA" id="ARBA00022448"/>
    </source>
</evidence>
<keyword evidence="5 11" id="KW-0067">ATP-binding</keyword>
<dbReference type="PROSITE" id="PS50893">
    <property type="entry name" value="ABC_TRANSPORTER_2"/>
    <property type="match status" value="1"/>
</dbReference>
<feature type="domain" description="ABC transporter" evidence="9">
    <location>
        <begin position="334"/>
        <end position="553"/>
    </location>
</feature>
<dbReference type="InterPro" id="IPR011527">
    <property type="entry name" value="ABC1_TM_dom"/>
</dbReference>
<feature type="domain" description="ABC transmembrane type-1" evidence="10">
    <location>
        <begin position="21"/>
        <end position="297"/>
    </location>
</feature>
<dbReference type="InterPro" id="IPR003439">
    <property type="entry name" value="ABC_transporter-like_ATP-bd"/>
</dbReference>
<keyword evidence="7 8" id="KW-0472">Membrane</keyword>
<dbReference type="EMBL" id="SOPX01000004">
    <property type="protein sequence ID" value="TFB29425.1"/>
    <property type="molecule type" value="Genomic_DNA"/>
</dbReference>
<dbReference type="NCBIfam" id="TIGR01194">
    <property type="entry name" value="cyc_pep_trnsptr"/>
    <property type="match status" value="1"/>
</dbReference>
<dbReference type="InterPro" id="IPR036640">
    <property type="entry name" value="ABC1_TM_sf"/>
</dbReference>
<evidence type="ECO:0000259" key="9">
    <source>
        <dbReference type="PROSITE" id="PS50893"/>
    </source>
</evidence>
<keyword evidence="3 8" id="KW-0812">Transmembrane</keyword>
<evidence type="ECO:0000313" key="11">
    <source>
        <dbReference type="EMBL" id="RLJ72735.1"/>
    </source>
</evidence>
<comment type="subcellular location">
    <subcellularLocation>
        <location evidence="1">Cell membrane</location>
        <topology evidence="1">Multi-pass membrane protein</topology>
    </subcellularLocation>
</comment>
<dbReference type="InterPro" id="IPR027417">
    <property type="entry name" value="P-loop_NTPase"/>
</dbReference>